<feature type="non-terminal residue" evidence="1">
    <location>
        <position position="1"/>
    </location>
</feature>
<dbReference type="Proteomes" id="UP000789920">
    <property type="component" value="Unassembled WGS sequence"/>
</dbReference>
<evidence type="ECO:0000313" key="2">
    <source>
        <dbReference type="Proteomes" id="UP000789920"/>
    </source>
</evidence>
<proteinExistence type="predicted"/>
<protein>
    <submittedName>
        <fullName evidence="1">7130_t:CDS:1</fullName>
    </submittedName>
</protein>
<accession>A0ACA9R1T6</accession>
<gene>
    <name evidence="1" type="ORF">RPERSI_LOCUS16642</name>
</gene>
<sequence>NGKKEVNICSLREEGFSKKSGVYDEVEVRSQLHELFPRAAEGLFASNEKDGPWEDKIGRHIQSKLDHDTYKPVKEVDVEIIDGQDGNMYLYVGEKNDNGGREIKIGITKSEGGMAKKLTAPPGIMPKIFGRIAGTPNQKDPEQQNYHKIIEKLPTQSLSLSELQNNNTNSNSNKDNKSLYKGLAIGAVVVVLITGLIAYWGGSAATNCSHKSYNPNNLGVKIFGGQSVKKGSIIIRQRGTKYKEGQGVFLGRDYTIHAQYDGV</sequence>
<keyword evidence="2" id="KW-1185">Reference proteome</keyword>
<evidence type="ECO:0000313" key="1">
    <source>
        <dbReference type="EMBL" id="CAG8773080.1"/>
    </source>
</evidence>
<organism evidence="1 2">
    <name type="scientific">Racocetra persica</name>
    <dbReference type="NCBI Taxonomy" id="160502"/>
    <lineage>
        <taxon>Eukaryota</taxon>
        <taxon>Fungi</taxon>
        <taxon>Fungi incertae sedis</taxon>
        <taxon>Mucoromycota</taxon>
        <taxon>Glomeromycotina</taxon>
        <taxon>Glomeromycetes</taxon>
        <taxon>Diversisporales</taxon>
        <taxon>Gigasporaceae</taxon>
        <taxon>Racocetra</taxon>
    </lineage>
</organism>
<dbReference type="EMBL" id="CAJVQC010041501">
    <property type="protein sequence ID" value="CAG8773080.1"/>
    <property type="molecule type" value="Genomic_DNA"/>
</dbReference>
<name>A0ACA9R1T6_9GLOM</name>
<feature type="non-terminal residue" evidence="1">
    <location>
        <position position="263"/>
    </location>
</feature>
<comment type="caution">
    <text evidence="1">The sequence shown here is derived from an EMBL/GenBank/DDBJ whole genome shotgun (WGS) entry which is preliminary data.</text>
</comment>
<reference evidence="1" key="1">
    <citation type="submission" date="2021-06" db="EMBL/GenBank/DDBJ databases">
        <authorList>
            <person name="Kallberg Y."/>
            <person name="Tangrot J."/>
            <person name="Rosling A."/>
        </authorList>
    </citation>
    <scope>NUCLEOTIDE SEQUENCE</scope>
    <source>
        <strain evidence="1">MA461A</strain>
    </source>
</reference>